<feature type="region of interest" description="Disordered" evidence="7">
    <location>
        <begin position="194"/>
        <end position="388"/>
    </location>
</feature>
<dbReference type="Gene3D" id="1.25.40.10">
    <property type="entry name" value="Tetratricopeptide repeat domain"/>
    <property type="match status" value="4"/>
</dbReference>
<evidence type="ECO:0000256" key="3">
    <source>
        <dbReference type="ARBA" id="ARBA00022803"/>
    </source>
</evidence>
<evidence type="ECO:0000256" key="2">
    <source>
        <dbReference type="ARBA" id="ARBA00022737"/>
    </source>
</evidence>
<feature type="compositionally biased region" description="Polar residues" evidence="7">
    <location>
        <begin position="221"/>
        <end position="236"/>
    </location>
</feature>
<feature type="compositionally biased region" description="Low complexity" evidence="7">
    <location>
        <begin position="328"/>
        <end position="339"/>
    </location>
</feature>
<dbReference type="PROSITE" id="PS50005">
    <property type="entry name" value="TPR"/>
    <property type="match status" value="6"/>
</dbReference>
<dbReference type="Pfam" id="PF00515">
    <property type="entry name" value="TPR_1"/>
    <property type="match status" value="2"/>
</dbReference>
<dbReference type="GO" id="GO:0031145">
    <property type="term" value="P:anaphase-promoting complex-dependent catabolic process"/>
    <property type="evidence" value="ECO:0007669"/>
    <property type="project" value="TreeGrafter"/>
</dbReference>
<sequence>MESGTPPAALEEHLVSCVQHSLSLYLFENAAFLCERLVAQFPSEANLFLLATCYHRFNQSYRAYHLLKGLGSEQCRYLYALCAMQLGKLTEAETALLPDNDASRVPNGGAGFYLLGRIHQLSNRHSAAIAYYSTALQLDPLLWSAYEELCGLGADQEALTYLNTAAATASSSSTAPSSARLFTRYGVGSGATGIADGGVSSPPPAGDGQHGGTAAAGSLPTPATSMQPLATPSLAAQQHQQQQQQRGGLFVSPSGPAPMSTAGTKGGLGAMFSWMDSGRQRGAAPHTAAGSTGMRSSDGGSSATPSTGPSYLTPSPGGRFSAPPPHVQKAGGAAAAQQGMLSAYPAADTPQPLPVTTGGSLAWPGVGGDGGRQQQQQQQQQARKFVDEGKLRKVSNKLFADPASVLKELRWGGGDNPHGGGGGGGACTTAAAAAGSLSDVAAVHGVPRGRTSEEGQREALLLLHALGEGYRQLCMYRCQEAIDTWSRLPPQHYQTGWVLCCVGRASFEMVDYPEAAKAFSWARQVDPYRLKGLEVYSTVLWHCKREVDLSHLAQAATSLDRQSPHTWCIMGNCFSLQKEHETALRYFQRALQLDPTLPYAYTLAGHEYFANEDFEKGITCYRNAIRIDTRHYNAWFGMGHIYYRQEKYGMAEYHFRRALTINHRSSVLRCYLGMALHKLKRNHEALEMLGQAIAADPRNPLAKFERAAVLMAEERYRDALAELHALKDIAPREASVLFHMGKIYKKLDMLDEAMACFANALDLQPPSADTNLIKSAIDKLRVPDEEEEEEI</sequence>
<evidence type="ECO:0000256" key="7">
    <source>
        <dbReference type="SAM" id="MobiDB-lite"/>
    </source>
</evidence>
<dbReference type="FunFam" id="1.25.40.10:FF:000018">
    <property type="entry name" value="Cell division cycle protein 27 homolog B"/>
    <property type="match status" value="1"/>
</dbReference>
<evidence type="ECO:0000256" key="4">
    <source>
        <dbReference type="ARBA" id="ARBA00023242"/>
    </source>
</evidence>
<reference evidence="8" key="1">
    <citation type="journal article" date="2019" name="Plant J.">
        <title>Chlorella vulgaris genome assembly and annotation reveals the molecular basis for metabolic acclimation to high light conditions.</title>
        <authorList>
            <person name="Cecchin M."/>
            <person name="Marcolungo L."/>
            <person name="Rossato M."/>
            <person name="Girolomoni L."/>
            <person name="Cosentino E."/>
            <person name="Cuine S."/>
            <person name="Li-Beisson Y."/>
            <person name="Delledonne M."/>
            <person name="Ballottari M."/>
        </authorList>
    </citation>
    <scope>NUCLEOTIDE SEQUENCE</scope>
    <source>
        <strain evidence="8">211/11P</strain>
    </source>
</reference>
<dbReference type="GO" id="GO:0005680">
    <property type="term" value="C:anaphase-promoting complex"/>
    <property type="evidence" value="ECO:0007669"/>
    <property type="project" value="UniProtKB-ARBA"/>
</dbReference>
<gene>
    <name evidence="8" type="ORF">D9Q98_000685</name>
</gene>
<dbReference type="AlphaFoldDB" id="A0A9D4Z1E5"/>
<comment type="similarity">
    <text evidence="5">Belongs to the APC3/CDC27 family.</text>
</comment>
<dbReference type="SMART" id="SM00028">
    <property type="entry name" value="TPR"/>
    <property type="match status" value="8"/>
</dbReference>
<dbReference type="OrthoDB" id="329563at2759"/>
<evidence type="ECO:0000256" key="1">
    <source>
        <dbReference type="ARBA" id="ARBA00004123"/>
    </source>
</evidence>
<evidence type="ECO:0000256" key="5">
    <source>
        <dbReference type="ARBA" id="ARBA00038210"/>
    </source>
</evidence>
<name>A0A9D4Z1E5_CHLVU</name>
<keyword evidence="4" id="KW-0539">Nucleus</keyword>
<dbReference type="GO" id="GO:0007091">
    <property type="term" value="P:metaphase/anaphase transition of mitotic cell cycle"/>
    <property type="evidence" value="ECO:0007669"/>
    <property type="project" value="TreeGrafter"/>
</dbReference>
<feature type="repeat" description="TPR" evidence="6">
    <location>
        <begin position="598"/>
        <end position="631"/>
    </location>
</feature>
<feature type="repeat" description="TPR" evidence="6">
    <location>
        <begin position="564"/>
        <end position="597"/>
    </location>
</feature>
<dbReference type="SUPFAM" id="SSF48452">
    <property type="entry name" value="TPR-like"/>
    <property type="match status" value="2"/>
</dbReference>
<dbReference type="GO" id="GO:0051301">
    <property type="term" value="P:cell division"/>
    <property type="evidence" value="ECO:0007669"/>
    <property type="project" value="TreeGrafter"/>
</dbReference>
<dbReference type="Pfam" id="PF13432">
    <property type="entry name" value="TPR_16"/>
    <property type="match status" value="1"/>
</dbReference>
<keyword evidence="9" id="KW-1185">Reference proteome</keyword>
<reference evidence="8" key="2">
    <citation type="submission" date="2020-11" db="EMBL/GenBank/DDBJ databases">
        <authorList>
            <person name="Cecchin M."/>
            <person name="Marcolungo L."/>
            <person name="Rossato M."/>
            <person name="Girolomoni L."/>
            <person name="Cosentino E."/>
            <person name="Cuine S."/>
            <person name="Li-Beisson Y."/>
            <person name="Delledonne M."/>
            <person name="Ballottari M."/>
        </authorList>
    </citation>
    <scope>NUCLEOTIDE SEQUENCE</scope>
    <source>
        <strain evidence="8">211/11P</strain>
        <tissue evidence="8">Whole cell</tissue>
    </source>
</reference>
<dbReference type="InterPro" id="IPR011990">
    <property type="entry name" value="TPR-like_helical_dom_sf"/>
</dbReference>
<dbReference type="GO" id="GO:0005737">
    <property type="term" value="C:cytoplasm"/>
    <property type="evidence" value="ECO:0007669"/>
    <property type="project" value="TreeGrafter"/>
</dbReference>
<comment type="caution">
    <text evidence="8">The sequence shown here is derived from an EMBL/GenBank/DDBJ whole genome shotgun (WGS) entry which is preliminary data.</text>
</comment>
<feature type="repeat" description="TPR" evidence="6">
    <location>
        <begin position="666"/>
        <end position="699"/>
    </location>
</feature>
<accession>A0A9D4Z1E5</accession>
<keyword evidence="3 6" id="KW-0802">TPR repeat</keyword>
<dbReference type="Pfam" id="PF13181">
    <property type="entry name" value="TPR_8"/>
    <property type="match status" value="3"/>
</dbReference>
<comment type="subcellular location">
    <subcellularLocation>
        <location evidence="1">Nucleus</location>
    </subcellularLocation>
</comment>
<feature type="repeat" description="TPR" evidence="6">
    <location>
        <begin position="632"/>
        <end position="665"/>
    </location>
</feature>
<evidence type="ECO:0000256" key="6">
    <source>
        <dbReference type="PROSITE-ProRule" id="PRU00339"/>
    </source>
</evidence>
<protein>
    <submittedName>
        <fullName evidence="8">Uncharacterized protein</fullName>
    </submittedName>
</protein>
<evidence type="ECO:0000313" key="9">
    <source>
        <dbReference type="Proteomes" id="UP001055712"/>
    </source>
</evidence>
<dbReference type="InterPro" id="IPR019734">
    <property type="entry name" value="TPR_rpt"/>
</dbReference>
<dbReference type="PANTHER" id="PTHR12558:SF13">
    <property type="entry name" value="CELL DIVISION CYCLE PROTEIN 27 HOMOLOG"/>
    <property type="match status" value="1"/>
</dbReference>
<dbReference type="EMBL" id="SIDB01000001">
    <property type="protein sequence ID" value="KAI3438248.1"/>
    <property type="molecule type" value="Genomic_DNA"/>
</dbReference>
<proteinExistence type="inferred from homology"/>
<dbReference type="Proteomes" id="UP001055712">
    <property type="component" value="Unassembled WGS sequence"/>
</dbReference>
<dbReference type="PANTHER" id="PTHR12558">
    <property type="entry name" value="CELL DIVISION CYCLE 16,23,27"/>
    <property type="match status" value="1"/>
</dbReference>
<feature type="compositionally biased region" description="Low complexity" evidence="7">
    <location>
        <begin position="296"/>
        <end position="310"/>
    </location>
</feature>
<evidence type="ECO:0000313" key="8">
    <source>
        <dbReference type="EMBL" id="KAI3438248.1"/>
    </source>
</evidence>
<feature type="repeat" description="TPR" evidence="6">
    <location>
        <begin position="734"/>
        <end position="767"/>
    </location>
</feature>
<feature type="repeat" description="TPR" evidence="6">
    <location>
        <begin position="109"/>
        <end position="142"/>
    </location>
</feature>
<dbReference type="GO" id="GO:0016567">
    <property type="term" value="P:protein ubiquitination"/>
    <property type="evidence" value="ECO:0007669"/>
    <property type="project" value="TreeGrafter"/>
</dbReference>
<dbReference type="Pfam" id="PF12895">
    <property type="entry name" value="ANAPC3"/>
    <property type="match status" value="1"/>
</dbReference>
<keyword evidence="2" id="KW-0677">Repeat</keyword>
<organism evidence="8 9">
    <name type="scientific">Chlorella vulgaris</name>
    <name type="common">Green alga</name>
    <dbReference type="NCBI Taxonomy" id="3077"/>
    <lineage>
        <taxon>Eukaryota</taxon>
        <taxon>Viridiplantae</taxon>
        <taxon>Chlorophyta</taxon>
        <taxon>core chlorophytes</taxon>
        <taxon>Trebouxiophyceae</taxon>
        <taxon>Chlorellales</taxon>
        <taxon>Chlorellaceae</taxon>
        <taxon>Chlorella clade</taxon>
        <taxon>Chlorella</taxon>
    </lineage>
</organism>